<dbReference type="EMBL" id="JACCJC010000032">
    <property type="protein sequence ID" value="KAF6234106.1"/>
    <property type="molecule type" value="Genomic_DNA"/>
</dbReference>
<dbReference type="PANTHER" id="PTHR35897:SF1">
    <property type="entry name" value="METHYLTRANSFERASE AUSD"/>
    <property type="match status" value="1"/>
</dbReference>
<accession>A0A8H6L3D8</accession>
<evidence type="ECO:0008006" key="7">
    <source>
        <dbReference type="Google" id="ProtNLM"/>
    </source>
</evidence>
<dbReference type="InterPro" id="IPR051654">
    <property type="entry name" value="Meroterpenoid_MTases"/>
</dbReference>
<evidence type="ECO:0000313" key="6">
    <source>
        <dbReference type="Proteomes" id="UP000578531"/>
    </source>
</evidence>
<evidence type="ECO:0000256" key="2">
    <source>
        <dbReference type="ARBA" id="ARBA00022679"/>
    </source>
</evidence>
<dbReference type="AlphaFoldDB" id="A0A8H6L3D8"/>
<dbReference type="SUPFAM" id="SSF53335">
    <property type="entry name" value="S-adenosyl-L-methionine-dependent methyltransferases"/>
    <property type="match status" value="1"/>
</dbReference>
<name>A0A8H6L3D8_9LECA</name>
<evidence type="ECO:0000256" key="3">
    <source>
        <dbReference type="ARBA" id="ARBA00022691"/>
    </source>
</evidence>
<dbReference type="GeneID" id="59289181"/>
<dbReference type="PANTHER" id="PTHR35897">
    <property type="entry name" value="METHYLTRANSFERASE AUSD"/>
    <property type="match status" value="1"/>
</dbReference>
<dbReference type="GO" id="GO:0016740">
    <property type="term" value="F:transferase activity"/>
    <property type="evidence" value="ECO:0007669"/>
    <property type="project" value="UniProtKB-KW"/>
</dbReference>
<comment type="pathway">
    <text evidence="1">Secondary metabolite biosynthesis.</text>
</comment>
<keyword evidence="3" id="KW-0949">S-adenosyl-L-methionine</keyword>
<reference evidence="5 6" key="1">
    <citation type="journal article" date="2020" name="Genomics">
        <title>Complete, high-quality genomes from long-read metagenomic sequencing of two wolf lichen thalli reveals enigmatic genome architecture.</title>
        <authorList>
            <person name="McKenzie S.K."/>
            <person name="Walston R.F."/>
            <person name="Allen J.L."/>
        </authorList>
    </citation>
    <scope>NUCLEOTIDE SEQUENCE [LARGE SCALE GENOMIC DNA]</scope>
    <source>
        <strain evidence="5">WasteWater2</strain>
    </source>
</reference>
<evidence type="ECO:0000256" key="4">
    <source>
        <dbReference type="ARBA" id="ARBA00038314"/>
    </source>
</evidence>
<evidence type="ECO:0000313" key="5">
    <source>
        <dbReference type="EMBL" id="KAF6234106.1"/>
    </source>
</evidence>
<keyword evidence="6" id="KW-1185">Reference proteome</keyword>
<sequence length="280" mass="31996">MDKKMSGISKPDTDISKLSGKSKHTEALAIAPETVQLVWNYSKMSVTEVPDHWMDVLKKHQTIGANPSLWLAWFADCTIIQSPVYKKMKARMLKGEKLLELGCGFGQNMRKLCVKGVAAEDLFGFYTDRILIEAGYDLFVDRSTQMTFFTGDIVAGTFEFERFHDKFNIVFASMFFHLFDWTEQVAIAKQVVNFLRKEPGSMIFGQQIGHIKPGLYQVGRESAGYAHNTATLQQMWDLVGSETKSTWHVQGIMDVNDNIAALTQDDNTRCLRFWIRRLWN</sequence>
<keyword evidence="2" id="KW-0808">Transferase</keyword>
<evidence type="ECO:0000256" key="1">
    <source>
        <dbReference type="ARBA" id="ARBA00005179"/>
    </source>
</evidence>
<protein>
    <recommendedName>
        <fullName evidence="7">Methyltransferase domain-containing protein</fullName>
    </recommendedName>
</protein>
<organism evidence="5 6">
    <name type="scientific">Letharia columbiana</name>
    <dbReference type="NCBI Taxonomy" id="112416"/>
    <lineage>
        <taxon>Eukaryota</taxon>
        <taxon>Fungi</taxon>
        <taxon>Dikarya</taxon>
        <taxon>Ascomycota</taxon>
        <taxon>Pezizomycotina</taxon>
        <taxon>Lecanoromycetes</taxon>
        <taxon>OSLEUM clade</taxon>
        <taxon>Lecanoromycetidae</taxon>
        <taxon>Lecanorales</taxon>
        <taxon>Lecanorineae</taxon>
        <taxon>Parmeliaceae</taxon>
        <taxon>Letharia</taxon>
    </lineage>
</organism>
<dbReference type="OrthoDB" id="2094832at2759"/>
<proteinExistence type="inferred from homology"/>
<dbReference type="RefSeq" id="XP_037163507.1">
    <property type="nucleotide sequence ID" value="XM_037309428.1"/>
</dbReference>
<comment type="similarity">
    <text evidence="4">Belongs to the class I-like SAM-binding methyltransferase superfamily.</text>
</comment>
<gene>
    <name evidence="5" type="ORF">HO173_007525</name>
</gene>
<dbReference type="InterPro" id="IPR029063">
    <property type="entry name" value="SAM-dependent_MTases_sf"/>
</dbReference>
<comment type="caution">
    <text evidence="5">The sequence shown here is derived from an EMBL/GenBank/DDBJ whole genome shotgun (WGS) entry which is preliminary data.</text>
</comment>
<dbReference type="Gene3D" id="3.40.50.150">
    <property type="entry name" value="Vaccinia Virus protein VP39"/>
    <property type="match status" value="1"/>
</dbReference>
<dbReference type="Proteomes" id="UP000578531">
    <property type="component" value="Unassembled WGS sequence"/>
</dbReference>